<reference evidence="1" key="1">
    <citation type="submission" date="2021-11" db="EMBL/GenBank/DDBJ databases">
        <authorList>
            <consortium name="Genoscope - CEA"/>
            <person name="William W."/>
        </authorList>
    </citation>
    <scope>NUCLEOTIDE SEQUENCE</scope>
</reference>
<sequence>RRVTLDPRPIDLLLHLHARRRARHVRYQREDRLDLPHLVSWGGEQPRDRPGDRRPYIHRRLVGVHDGHGVVGRDAVAYLYRVLEELAHLIIKIAVSNKGCPHEGLVGVFGWLLLAGLVEGGEWRGSSCAHGEARRAAEERLHCHDAALRARSCSSSGTRIASQAYSALSVGLLSPSASSFGTRRFRCDEL</sequence>
<dbReference type="EMBL" id="CAKKNE010000003">
    <property type="protein sequence ID" value="CAH0371310.1"/>
    <property type="molecule type" value="Genomic_DNA"/>
</dbReference>
<gene>
    <name evidence="1" type="ORF">PECAL_3P12450</name>
</gene>
<name>A0A8J2WJM7_9STRA</name>
<evidence type="ECO:0000313" key="1">
    <source>
        <dbReference type="EMBL" id="CAH0371310.1"/>
    </source>
</evidence>
<evidence type="ECO:0000313" key="2">
    <source>
        <dbReference type="Proteomes" id="UP000789595"/>
    </source>
</evidence>
<organism evidence="1 2">
    <name type="scientific">Pelagomonas calceolata</name>
    <dbReference type="NCBI Taxonomy" id="35677"/>
    <lineage>
        <taxon>Eukaryota</taxon>
        <taxon>Sar</taxon>
        <taxon>Stramenopiles</taxon>
        <taxon>Ochrophyta</taxon>
        <taxon>Pelagophyceae</taxon>
        <taxon>Pelagomonadales</taxon>
        <taxon>Pelagomonadaceae</taxon>
        <taxon>Pelagomonas</taxon>
    </lineage>
</organism>
<dbReference type="Proteomes" id="UP000789595">
    <property type="component" value="Unassembled WGS sequence"/>
</dbReference>
<keyword evidence="2" id="KW-1185">Reference proteome</keyword>
<accession>A0A8J2WJM7</accession>
<proteinExistence type="predicted"/>
<comment type="caution">
    <text evidence="1">The sequence shown here is derived from an EMBL/GenBank/DDBJ whole genome shotgun (WGS) entry which is preliminary data.</text>
</comment>
<feature type="non-terminal residue" evidence="1">
    <location>
        <position position="1"/>
    </location>
</feature>
<protein>
    <submittedName>
        <fullName evidence="1">Uncharacterized protein</fullName>
    </submittedName>
</protein>
<dbReference type="AlphaFoldDB" id="A0A8J2WJM7"/>